<dbReference type="KEGG" id="tet:TTHERM_00522570"/>
<dbReference type="OrthoDB" id="14424at2759"/>
<dbReference type="HOGENOM" id="CLU_074032_0_0_1"/>
<dbReference type="AlphaFoldDB" id="I7M140"/>
<dbReference type="InterPro" id="IPR017853">
    <property type="entry name" value="GH"/>
</dbReference>
<dbReference type="Gene3D" id="3.20.20.80">
    <property type="entry name" value="Glycosidases"/>
    <property type="match status" value="1"/>
</dbReference>
<feature type="chain" id="PRO_5003711946" evidence="1">
    <location>
        <begin position="20"/>
        <end position="392"/>
    </location>
</feature>
<keyword evidence="1" id="KW-0732">Signal</keyword>
<protein>
    <submittedName>
        <fullName evidence="2">Glycoside hydrolase family 5 protein</fullName>
    </submittedName>
</protein>
<gene>
    <name evidence="2" type="ORF">TTHERM_00522570</name>
</gene>
<dbReference type="GO" id="GO:0016787">
    <property type="term" value="F:hydrolase activity"/>
    <property type="evidence" value="ECO:0007669"/>
    <property type="project" value="UniProtKB-KW"/>
</dbReference>
<organism evidence="2 3">
    <name type="scientific">Tetrahymena thermophila (strain SB210)</name>
    <dbReference type="NCBI Taxonomy" id="312017"/>
    <lineage>
        <taxon>Eukaryota</taxon>
        <taxon>Sar</taxon>
        <taxon>Alveolata</taxon>
        <taxon>Ciliophora</taxon>
        <taxon>Intramacronucleata</taxon>
        <taxon>Oligohymenophorea</taxon>
        <taxon>Hymenostomatida</taxon>
        <taxon>Tetrahymenina</taxon>
        <taxon>Tetrahymenidae</taxon>
        <taxon>Tetrahymena</taxon>
    </lineage>
</organism>
<dbReference type="InParanoid" id="I7M140"/>
<feature type="signal peptide" evidence="1">
    <location>
        <begin position="1"/>
        <end position="19"/>
    </location>
</feature>
<sequence>MKEKYLFLIISLSIVLCTSTEMNLGSSDFIEQSLFNSEMSLFPTFPIRMKGITFTDDKYCPEVPYDSKEAFYSLKQLASTGANYVSIVVTFYQKYHNSTVIFPLYTPIKSDYYTYVTATDEALTKVINYAHQIGLQVMLKPHIDLIEDPEYWRGDIGLNFTQTQWNEWFASYTDYILHFAKMSEKLQVEMYSLSCELIEVSTQTQHWIKLIGQVREVYTGILTDSSNWGYLDGRGGEDTHKDWWGYVDVIGIDSYYPLAQDIDFPTVNQVIDAWQPVIARFKNLTEFFNRPIMISEIGYCSGQCKRDYIPVKQDFTKQAIYYQAAFEAFRNVDFPFYGYFWWSWNTDPRDGGRKDNCITPQFKKAEEVLRHYYGGRFRLPKLPGSPVCECTV</sequence>
<dbReference type="OMA" id="TYNCDKY"/>
<keyword evidence="2" id="KW-0378">Hydrolase</keyword>
<dbReference type="eggNOG" id="ENOG502SWVE">
    <property type="taxonomic scope" value="Eukaryota"/>
</dbReference>
<reference evidence="3" key="1">
    <citation type="journal article" date="2006" name="PLoS Biol.">
        <title>Macronuclear genome sequence of the ciliate Tetrahymena thermophila, a model eukaryote.</title>
        <authorList>
            <person name="Eisen J.A."/>
            <person name="Coyne R.S."/>
            <person name="Wu M."/>
            <person name="Wu D."/>
            <person name="Thiagarajan M."/>
            <person name="Wortman J.R."/>
            <person name="Badger J.H."/>
            <person name="Ren Q."/>
            <person name="Amedeo P."/>
            <person name="Jones K.M."/>
            <person name="Tallon L.J."/>
            <person name="Delcher A.L."/>
            <person name="Salzberg S.L."/>
            <person name="Silva J.C."/>
            <person name="Haas B.J."/>
            <person name="Majoros W.H."/>
            <person name="Farzad M."/>
            <person name="Carlton J.M."/>
            <person name="Smith R.K. Jr."/>
            <person name="Garg J."/>
            <person name="Pearlman R.E."/>
            <person name="Karrer K.M."/>
            <person name="Sun L."/>
            <person name="Manning G."/>
            <person name="Elde N.C."/>
            <person name="Turkewitz A.P."/>
            <person name="Asai D.J."/>
            <person name="Wilkes D.E."/>
            <person name="Wang Y."/>
            <person name="Cai H."/>
            <person name="Collins K."/>
            <person name="Stewart B.A."/>
            <person name="Lee S.R."/>
            <person name="Wilamowska K."/>
            <person name="Weinberg Z."/>
            <person name="Ruzzo W.L."/>
            <person name="Wloga D."/>
            <person name="Gaertig J."/>
            <person name="Frankel J."/>
            <person name="Tsao C.-C."/>
            <person name="Gorovsky M.A."/>
            <person name="Keeling P.J."/>
            <person name="Waller R.F."/>
            <person name="Patron N.J."/>
            <person name="Cherry J.M."/>
            <person name="Stover N.A."/>
            <person name="Krieger C.J."/>
            <person name="del Toro C."/>
            <person name="Ryder H.F."/>
            <person name="Williamson S.C."/>
            <person name="Barbeau R.A."/>
            <person name="Hamilton E.P."/>
            <person name="Orias E."/>
        </authorList>
    </citation>
    <scope>NUCLEOTIDE SEQUENCE [LARGE SCALE GENOMIC DNA]</scope>
    <source>
        <strain evidence="3">SB210</strain>
    </source>
</reference>
<evidence type="ECO:0000256" key="1">
    <source>
        <dbReference type="SAM" id="SignalP"/>
    </source>
</evidence>
<evidence type="ECO:0000313" key="3">
    <source>
        <dbReference type="Proteomes" id="UP000009168"/>
    </source>
</evidence>
<dbReference type="RefSeq" id="XP_001014435.1">
    <property type="nucleotide sequence ID" value="XM_001014435.3"/>
</dbReference>
<dbReference type="InterPro" id="IPR055151">
    <property type="entry name" value="GH113"/>
</dbReference>
<accession>I7M140</accession>
<dbReference type="Pfam" id="PF22612">
    <property type="entry name" value="GH113"/>
    <property type="match status" value="1"/>
</dbReference>
<dbReference type="GeneID" id="7838053"/>
<dbReference type="CDD" id="cd19608">
    <property type="entry name" value="GH113_mannanase-like"/>
    <property type="match status" value="1"/>
</dbReference>
<dbReference type="SUPFAM" id="SSF51445">
    <property type="entry name" value="(Trans)glycosidases"/>
    <property type="match status" value="1"/>
</dbReference>
<dbReference type="EMBL" id="GG662717">
    <property type="protein sequence ID" value="EAR94190.1"/>
    <property type="molecule type" value="Genomic_DNA"/>
</dbReference>
<evidence type="ECO:0000313" key="2">
    <source>
        <dbReference type="EMBL" id="EAR94190.1"/>
    </source>
</evidence>
<name>I7M140_TETTS</name>
<proteinExistence type="predicted"/>
<dbReference type="Proteomes" id="UP000009168">
    <property type="component" value="Unassembled WGS sequence"/>
</dbReference>
<keyword evidence="3" id="KW-1185">Reference proteome</keyword>